<keyword evidence="1" id="KW-0472">Membrane</keyword>
<dbReference type="OrthoDB" id="2923973at2"/>
<protein>
    <submittedName>
        <fullName evidence="2">DUF4083 domain-containing protein</fullName>
    </submittedName>
</protein>
<name>A0A4U1CZI4_9BACI</name>
<feature type="transmembrane region" description="Helical" evidence="1">
    <location>
        <begin position="6"/>
        <end position="28"/>
    </location>
</feature>
<evidence type="ECO:0000313" key="2">
    <source>
        <dbReference type="EMBL" id="TKC15312.1"/>
    </source>
</evidence>
<gene>
    <name evidence="2" type="ORF">FA727_17945</name>
</gene>
<accession>A0A4U1CZI4</accession>
<sequence length="58" mass="6640">MNIGDVLFQLIMFLLLIGLFSVAFVILCSGLKRNSTNKTIELEKKLDRIIELLEKEKS</sequence>
<reference evidence="2 3" key="1">
    <citation type="journal article" date="2011" name="J. Microbiol.">
        <title>Bacillus kyonggiensis sp. nov., isolated from soil of a lettuce field.</title>
        <authorList>
            <person name="Dong K."/>
            <person name="Lee S."/>
        </authorList>
    </citation>
    <scope>NUCLEOTIDE SEQUENCE [LARGE SCALE GENOMIC DNA]</scope>
    <source>
        <strain evidence="2 3">NB22</strain>
    </source>
</reference>
<comment type="caution">
    <text evidence="2">The sequence shown here is derived from an EMBL/GenBank/DDBJ whole genome shotgun (WGS) entry which is preliminary data.</text>
</comment>
<dbReference type="Proteomes" id="UP000307756">
    <property type="component" value="Unassembled WGS sequence"/>
</dbReference>
<dbReference type="RefSeq" id="WP_136832920.1">
    <property type="nucleotide sequence ID" value="NZ_SWBM01000005.1"/>
</dbReference>
<evidence type="ECO:0000256" key="1">
    <source>
        <dbReference type="SAM" id="Phobius"/>
    </source>
</evidence>
<organism evidence="2 3">
    <name type="scientific">Robertmurraya kyonggiensis</name>
    <dbReference type="NCBI Taxonomy" id="1037680"/>
    <lineage>
        <taxon>Bacteria</taxon>
        <taxon>Bacillati</taxon>
        <taxon>Bacillota</taxon>
        <taxon>Bacilli</taxon>
        <taxon>Bacillales</taxon>
        <taxon>Bacillaceae</taxon>
        <taxon>Robertmurraya</taxon>
    </lineage>
</organism>
<keyword evidence="3" id="KW-1185">Reference proteome</keyword>
<dbReference type="Pfam" id="PF13314">
    <property type="entry name" value="DUF4083"/>
    <property type="match status" value="1"/>
</dbReference>
<keyword evidence="1" id="KW-0812">Transmembrane</keyword>
<dbReference type="AlphaFoldDB" id="A0A4U1CZI4"/>
<proteinExistence type="predicted"/>
<dbReference type="InterPro" id="IPR025143">
    <property type="entry name" value="DUF4083"/>
</dbReference>
<keyword evidence="1" id="KW-1133">Transmembrane helix</keyword>
<evidence type="ECO:0000313" key="3">
    <source>
        <dbReference type="Proteomes" id="UP000307756"/>
    </source>
</evidence>
<dbReference type="EMBL" id="SWBM01000005">
    <property type="protein sequence ID" value="TKC15312.1"/>
    <property type="molecule type" value="Genomic_DNA"/>
</dbReference>